<sequence>MRSLEAMMANILIGCLGTDLSELQILYADLDEDVHFFLFPAGQPLAAYTRASAEEAGVLISSKTQKLFFGKPSEVSLSYADFLVAEEIRNTERVKDVSVLRVQGKITEEYYATIPGDRECLEIRHLAGQSAEITPRGFQFRLEPKLPANSTKVARVQEEVNDLCDRGFYPLKPLDSYNMLASGDYEGERSADFGFKLRLDNNGKGHIVQIFIDTPLPSDYTLSEILFRHLCNTLITTVQAGDGLQSRMAYHLVLRPSGNPLQTPCTEGAHYNKKTLLKCLRDWNTTMTILRPVIRRTKERREEIKLNYESASKEYNRDVTNFALSSRRSGKKYKNRRLFREKLSTVGNELDTITEDSKEESV</sequence>
<proteinExistence type="predicted"/>
<keyword evidence="2" id="KW-1185">Reference proteome</keyword>
<dbReference type="Proteomes" id="UP000591131">
    <property type="component" value="Unassembled WGS sequence"/>
</dbReference>
<reference evidence="1 2" key="1">
    <citation type="submission" date="2020-04" db="EMBL/GenBank/DDBJ databases">
        <title>Perkinsus chesapeaki whole genome sequence.</title>
        <authorList>
            <person name="Bogema D.R."/>
        </authorList>
    </citation>
    <scope>NUCLEOTIDE SEQUENCE [LARGE SCALE GENOMIC DNA]</scope>
    <source>
        <strain evidence="1">ATCC PRA-425</strain>
    </source>
</reference>
<dbReference type="EMBL" id="JAAPAO010000025">
    <property type="protein sequence ID" value="KAF4676920.1"/>
    <property type="molecule type" value="Genomic_DNA"/>
</dbReference>
<name>A0A7J6N0E2_PERCH</name>
<accession>A0A7J6N0E2</accession>
<evidence type="ECO:0000313" key="1">
    <source>
        <dbReference type="EMBL" id="KAF4676920.1"/>
    </source>
</evidence>
<dbReference type="AlphaFoldDB" id="A0A7J6N0E2"/>
<protein>
    <submittedName>
        <fullName evidence="1">Uncharacterized protein</fullName>
    </submittedName>
</protein>
<comment type="caution">
    <text evidence="1">The sequence shown here is derived from an EMBL/GenBank/DDBJ whole genome shotgun (WGS) entry which is preliminary data.</text>
</comment>
<evidence type="ECO:0000313" key="2">
    <source>
        <dbReference type="Proteomes" id="UP000591131"/>
    </source>
</evidence>
<dbReference type="OrthoDB" id="10300067at2759"/>
<organism evidence="1 2">
    <name type="scientific">Perkinsus chesapeaki</name>
    <name type="common">Clam parasite</name>
    <name type="synonym">Perkinsus andrewsi</name>
    <dbReference type="NCBI Taxonomy" id="330153"/>
    <lineage>
        <taxon>Eukaryota</taxon>
        <taxon>Sar</taxon>
        <taxon>Alveolata</taxon>
        <taxon>Perkinsozoa</taxon>
        <taxon>Perkinsea</taxon>
        <taxon>Perkinsida</taxon>
        <taxon>Perkinsidae</taxon>
        <taxon>Perkinsus</taxon>
    </lineage>
</organism>
<gene>
    <name evidence="1" type="ORF">FOL47_004399</name>
</gene>